<dbReference type="Proteomes" id="UP001219934">
    <property type="component" value="Unassembled WGS sequence"/>
</dbReference>
<keyword evidence="2" id="KW-0732">Signal</keyword>
<feature type="region of interest" description="Disordered" evidence="1">
    <location>
        <begin position="135"/>
        <end position="205"/>
    </location>
</feature>
<evidence type="ECO:0000256" key="1">
    <source>
        <dbReference type="SAM" id="MobiDB-lite"/>
    </source>
</evidence>
<sequence length="205" mass="22670">FRFLLLASLMDSMIICQIEPAEQYTQETPSDGVLPTLRPPLASATVTTSDLDGNNDVELCNERDFDVTLALTIPHDGPLVVTAVQGDLTISQATSKLLLSNYSVCDWPTKTLKGKNDVKSKRSCEAWWRREKRKKSKRARAEWKNGGGLRGMEEEMKRGDGGKVAALTSAALSTQRPPLHPRGEQQGGRMNKGFGRSRLEGEKVR</sequence>
<feature type="compositionally biased region" description="Basic and acidic residues" evidence="1">
    <location>
        <begin position="151"/>
        <end position="161"/>
    </location>
</feature>
<feature type="non-terminal residue" evidence="3">
    <location>
        <position position="205"/>
    </location>
</feature>
<feature type="signal peptide" evidence="2">
    <location>
        <begin position="1"/>
        <end position="20"/>
    </location>
</feature>
<dbReference type="EMBL" id="JAPTMU010000002">
    <property type="protein sequence ID" value="KAJ4947089.1"/>
    <property type="molecule type" value="Genomic_DNA"/>
</dbReference>
<evidence type="ECO:0000313" key="3">
    <source>
        <dbReference type="EMBL" id="KAJ4947089.1"/>
    </source>
</evidence>
<comment type="caution">
    <text evidence="3">The sequence shown here is derived from an EMBL/GenBank/DDBJ whole genome shotgun (WGS) entry which is preliminary data.</text>
</comment>
<name>A0AAD6BMF0_9TELE</name>
<evidence type="ECO:0000256" key="2">
    <source>
        <dbReference type="SAM" id="SignalP"/>
    </source>
</evidence>
<feature type="non-terminal residue" evidence="3">
    <location>
        <position position="1"/>
    </location>
</feature>
<organism evidence="3 4">
    <name type="scientific">Pogonophryne albipinna</name>
    <dbReference type="NCBI Taxonomy" id="1090488"/>
    <lineage>
        <taxon>Eukaryota</taxon>
        <taxon>Metazoa</taxon>
        <taxon>Chordata</taxon>
        <taxon>Craniata</taxon>
        <taxon>Vertebrata</taxon>
        <taxon>Euteleostomi</taxon>
        <taxon>Actinopterygii</taxon>
        <taxon>Neopterygii</taxon>
        <taxon>Teleostei</taxon>
        <taxon>Neoteleostei</taxon>
        <taxon>Acanthomorphata</taxon>
        <taxon>Eupercaria</taxon>
        <taxon>Perciformes</taxon>
        <taxon>Notothenioidei</taxon>
        <taxon>Pogonophryne</taxon>
    </lineage>
</organism>
<accession>A0AAD6BMF0</accession>
<gene>
    <name evidence="3" type="ORF">JOQ06_009131</name>
</gene>
<dbReference type="AlphaFoldDB" id="A0AAD6BMF0"/>
<evidence type="ECO:0000313" key="4">
    <source>
        <dbReference type="Proteomes" id="UP001219934"/>
    </source>
</evidence>
<keyword evidence="4" id="KW-1185">Reference proteome</keyword>
<feature type="chain" id="PRO_5041923556" evidence="2">
    <location>
        <begin position="21"/>
        <end position="205"/>
    </location>
</feature>
<reference evidence="3" key="1">
    <citation type="submission" date="2022-11" db="EMBL/GenBank/DDBJ databases">
        <title>Chromosome-level genome of Pogonophryne albipinna.</title>
        <authorList>
            <person name="Jo E."/>
        </authorList>
    </citation>
    <scope>NUCLEOTIDE SEQUENCE</scope>
    <source>
        <strain evidence="3">SGF0006</strain>
        <tissue evidence="3">Muscle</tissue>
    </source>
</reference>
<protein>
    <submittedName>
        <fullName evidence="3">Uncharacterized protein</fullName>
    </submittedName>
</protein>
<proteinExistence type="predicted"/>